<dbReference type="InterPro" id="IPR036513">
    <property type="entry name" value="STAS_dom_sf"/>
</dbReference>
<feature type="region of interest" description="Disordered" evidence="5">
    <location>
        <begin position="344"/>
        <end position="363"/>
    </location>
</feature>
<evidence type="ECO:0000256" key="4">
    <source>
        <dbReference type="ARBA" id="ARBA00023136"/>
    </source>
</evidence>
<feature type="compositionally biased region" description="Polar residues" evidence="5">
    <location>
        <begin position="349"/>
        <end position="363"/>
    </location>
</feature>
<dbReference type="Gene3D" id="3.30.750.24">
    <property type="entry name" value="STAS domain"/>
    <property type="match status" value="1"/>
</dbReference>
<evidence type="ECO:0000256" key="6">
    <source>
        <dbReference type="SAM" id="Phobius"/>
    </source>
</evidence>
<keyword evidence="2 6" id="KW-0812">Transmembrane</keyword>
<comment type="subcellular location">
    <subcellularLocation>
        <location evidence="1">Membrane</location>
        <topology evidence="1">Multi-pass membrane protein</topology>
    </subcellularLocation>
</comment>
<dbReference type="PANTHER" id="PTHR11814">
    <property type="entry name" value="SULFATE TRANSPORTER"/>
    <property type="match status" value="1"/>
</dbReference>
<dbReference type="SUPFAM" id="SSF52091">
    <property type="entry name" value="SpoIIaa-like"/>
    <property type="match status" value="1"/>
</dbReference>
<reference evidence="9" key="1">
    <citation type="submission" date="2016-04" db="UniProtKB">
        <authorList>
            <consortium name="WormBaseParasite"/>
        </authorList>
    </citation>
    <scope>IDENTIFICATION</scope>
</reference>
<dbReference type="InterPro" id="IPR011547">
    <property type="entry name" value="SLC26A/SulP_dom"/>
</dbReference>
<keyword evidence="4 6" id="KW-0472">Membrane</keyword>
<evidence type="ECO:0000256" key="5">
    <source>
        <dbReference type="SAM" id="MobiDB-lite"/>
    </source>
</evidence>
<feature type="transmembrane region" description="Helical" evidence="6">
    <location>
        <begin position="130"/>
        <end position="149"/>
    </location>
</feature>
<organism evidence="8 9">
    <name type="scientific">Syphacia muris</name>
    <dbReference type="NCBI Taxonomy" id="451379"/>
    <lineage>
        <taxon>Eukaryota</taxon>
        <taxon>Metazoa</taxon>
        <taxon>Ecdysozoa</taxon>
        <taxon>Nematoda</taxon>
        <taxon>Chromadorea</taxon>
        <taxon>Rhabditida</taxon>
        <taxon>Spirurina</taxon>
        <taxon>Oxyuridomorpha</taxon>
        <taxon>Oxyuroidea</taxon>
        <taxon>Oxyuridae</taxon>
        <taxon>Syphacia</taxon>
    </lineage>
</organism>
<dbReference type="InterPro" id="IPR001902">
    <property type="entry name" value="SLC26A/SulP_fam"/>
</dbReference>
<dbReference type="PROSITE" id="PS50801">
    <property type="entry name" value="STAS"/>
    <property type="match status" value="1"/>
</dbReference>
<evidence type="ECO:0000256" key="1">
    <source>
        <dbReference type="ARBA" id="ARBA00004141"/>
    </source>
</evidence>
<feature type="transmembrane region" description="Helical" evidence="6">
    <location>
        <begin position="161"/>
        <end position="178"/>
    </location>
</feature>
<evidence type="ECO:0000256" key="2">
    <source>
        <dbReference type="ARBA" id="ARBA00022692"/>
    </source>
</evidence>
<accession>A0A158R603</accession>
<feature type="transmembrane region" description="Helical" evidence="6">
    <location>
        <begin position="105"/>
        <end position="123"/>
    </location>
</feature>
<dbReference type="Pfam" id="PF00916">
    <property type="entry name" value="Sulfate_transp"/>
    <property type="match status" value="1"/>
</dbReference>
<dbReference type="Proteomes" id="UP000046393">
    <property type="component" value="Unplaced"/>
</dbReference>
<dbReference type="AlphaFoldDB" id="A0A158R603"/>
<dbReference type="WBParaSite" id="SMUV_0000889101-mRNA-1">
    <property type="protein sequence ID" value="SMUV_0000889101-mRNA-1"/>
    <property type="gene ID" value="SMUV_0000889101"/>
</dbReference>
<dbReference type="InterPro" id="IPR002645">
    <property type="entry name" value="STAS_dom"/>
</dbReference>
<sequence length="363" mass="40071">MDAFPINQDDFDAKFRQRTSVKARRKYIATNASVGSEQKHATVAIQNLLQASIRLFGNFKLENIKNIGRRTFGSTNKLCSDICCAICIAMFRLAQVLSYAMLVGIHPYCGLLSSILPMVLMILFGSNSNFVADFSLECCFVLCTILKQVLIIDDGKTIGDIYYSLTVTVTITVICAVIQEAIMYSLIRVTGSLFAYLPCSVSAESTEMIRENETQQSPVCEAATLKTIVLDCSAVADIDYTGAKELKRVFKVLPCDKKQEIKTHLRKRLADTELFKTLPKEAVFPSVRDAVLAAEQTSGNENIHMSVSMNGYRELITLSGASSRLELNDGKGNTGIQKSYIDETRSMHSEASSNLQTSTNNLL</sequence>
<protein>
    <submittedName>
        <fullName evidence="9">STAS domain-containing protein</fullName>
    </submittedName>
</protein>
<evidence type="ECO:0000313" key="8">
    <source>
        <dbReference type="Proteomes" id="UP000046393"/>
    </source>
</evidence>
<keyword evidence="3 6" id="KW-1133">Transmembrane helix</keyword>
<evidence type="ECO:0000313" key="9">
    <source>
        <dbReference type="WBParaSite" id="SMUV_0000889101-mRNA-1"/>
    </source>
</evidence>
<evidence type="ECO:0000256" key="3">
    <source>
        <dbReference type="ARBA" id="ARBA00022989"/>
    </source>
</evidence>
<keyword evidence="8" id="KW-1185">Reference proteome</keyword>
<dbReference type="STRING" id="451379.A0A158R603"/>
<dbReference type="GO" id="GO:0055085">
    <property type="term" value="P:transmembrane transport"/>
    <property type="evidence" value="ECO:0007669"/>
    <property type="project" value="InterPro"/>
</dbReference>
<dbReference type="GO" id="GO:0016020">
    <property type="term" value="C:membrane"/>
    <property type="evidence" value="ECO:0007669"/>
    <property type="project" value="UniProtKB-SubCell"/>
</dbReference>
<proteinExistence type="predicted"/>
<evidence type="ECO:0000259" key="7">
    <source>
        <dbReference type="PROSITE" id="PS50801"/>
    </source>
</evidence>
<feature type="domain" description="STAS" evidence="7">
    <location>
        <begin position="186"/>
        <end position="294"/>
    </location>
</feature>
<name>A0A158R603_9BILA</name>